<evidence type="ECO:0000256" key="1">
    <source>
        <dbReference type="SAM" id="SignalP"/>
    </source>
</evidence>
<keyword evidence="4" id="KW-1185">Reference proteome</keyword>
<name>A0A2Z6RRL4_9GLOM</name>
<proteinExistence type="predicted"/>
<feature type="chain" id="PRO_5036060157" description="Ricin B lectin domain-containing protein" evidence="1">
    <location>
        <begin position="21"/>
        <end position="162"/>
    </location>
</feature>
<dbReference type="EMBL" id="BEXD01004000">
    <property type="protein sequence ID" value="GBC05294.1"/>
    <property type="molecule type" value="Genomic_DNA"/>
</dbReference>
<dbReference type="Proteomes" id="UP000247702">
    <property type="component" value="Unassembled WGS sequence"/>
</dbReference>
<keyword evidence="1" id="KW-0732">Signal</keyword>
<dbReference type="AlphaFoldDB" id="A0A2Z6RRL4"/>
<organism evidence="2 4">
    <name type="scientific">Rhizophagus clarus</name>
    <dbReference type="NCBI Taxonomy" id="94130"/>
    <lineage>
        <taxon>Eukaryota</taxon>
        <taxon>Fungi</taxon>
        <taxon>Fungi incertae sedis</taxon>
        <taxon>Mucoromycota</taxon>
        <taxon>Glomeromycotina</taxon>
        <taxon>Glomeromycetes</taxon>
        <taxon>Glomerales</taxon>
        <taxon>Glomeraceae</taxon>
        <taxon>Rhizophagus</taxon>
    </lineage>
</organism>
<gene>
    <name evidence="3" type="ORF">RCL2_002625900</name>
    <name evidence="2" type="ORF">RclHR1_06160005</name>
</gene>
<evidence type="ECO:0000313" key="2">
    <source>
        <dbReference type="EMBL" id="GBC05294.1"/>
    </source>
</evidence>
<dbReference type="EMBL" id="BLAL01000285">
    <property type="protein sequence ID" value="GES99775.1"/>
    <property type="molecule type" value="Genomic_DNA"/>
</dbReference>
<protein>
    <recommendedName>
        <fullName evidence="5">Ricin B lectin domain-containing protein</fullName>
    </recommendedName>
</protein>
<accession>A0A2Z6RRL4</accession>
<evidence type="ECO:0000313" key="3">
    <source>
        <dbReference type="EMBL" id="GES99775.1"/>
    </source>
</evidence>
<reference evidence="2 4" key="1">
    <citation type="submission" date="2017-11" db="EMBL/GenBank/DDBJ databases">
        <title>The genome of Rhizophagus clarus HR1 reveals common genetic basis of auxotrophy among arbuscular mycorrhizal fungi.</title>
        <authorList>
            <person name="Kobayashi Y."/>
        </authorList>
    </citation>
    <scope>NUCLEOTIDE SEQUENCE [LARGE SCALE GENOMIC DNA]</scope>
    <source>
        <strain evidence="2 4">HR1</strain>
    </source>
</reference>
<reference evidence="3" key="2">
    <citation type="submission" date="2019-10" db="EMBL/GenBank/DDBJ databases">
        <title>Conservation and host-specific expression of non-tandemly repeated heterogenous ribosome RNA gene in arbuscular mycorrhizal fungi.</title>
        <authorList>
            <person name="Maeda T."/>
            <person name="Kobayashi Y."/>
            <person name="Nakagawa T."/>
            <person name="Ezawa T."/>
            <person name="Yamaguchi K."/>
            <person name="Bino T."/>
            <person name="Nishimoto Y."/>
            <person name="Shigenobu S."/>
            <person name="Kawaguchi M."/>
        </authorList>
    </citation>
    <scope>NUCLEOTIDE SEQUENCE</scope>
    <source>
        <strain evidence="3">HR1</strain>
    </source>
</reference>
<evidence type="ECO:0000313" key="4">
    <source>
        <dbReference type="Proteomes" id="UP000247702"/>
    </source>
</evidence>
<comment type="caution">
    <text evidence="2">The sequence shown here is derived from an EMBL/GenBank/DDBJ whole genome shotgun (WGS) entry which is preliminary data.</text>
</comment>
<feature type="signal peptide" evidence="1">
    <location>
        <begin position="1"/>
        <end position="20"/>
    </location>
</feature>
<dbReference type="Proteomes" id="UP000615446">
    <property type="component" value="Unassembled WGS sequence"/>
</dbReference>
<sequence length="162" mass="18714">MKFNFFLFLLTALTAVASESQETLPNIIIQSFVNHLFWAVDNTHDVVLDDQPIDWTIDPYKDGNFILPNRISGKSVKYNGPKKPFTNEINKNITLDQEWQIEPVIPDGEESPVYICSIHQPDMCATQHFESGRWTVVAFPKVFPKSGMPPHQWWLLHSEEEE</sequence>
<evidence type="ECO:0008006" key="5">
    <source>
        <dbReference type="Google" id="ProtNLM"/>
    </source>
</evidence>